<dbReference type="InterPro" id="IPR043906">
    <property type="entry name" value="Gfo/Idh/MocA_OxRdtase_bact_C"/>
</dbReference>
<organism evidence="2">
    <name type="scientific">marine metagenome</name>
    <dbReference type="NCBI Taxonomy" id="408172"/>
    <lineage>
        <taxon>unclassified sequences</taxon>
        <taxon>metagenomes</taxon>
        <taxon>ecological metagenomes</taxon>
    </lineage>
</organism>
<dbReference type="EMBL" id="UINC01053940">
    <property type="protein sequence ID" value="SVB71070.1"/>
    <property type="molecule type" value="Genomic_DNA"/>
</dbReference>
<dbReference type="AlphaFoldDB" id="A0A382G730"/>
<feature type="non-terminal residue" evidence="2">
    <location>
        <position position="1"/>
    </location>
</feature>
<evidence type="ECO:0000313" key="2">
    <source>
        <dbReference type="EMBL" id="SVB71070.1"/>
    </source>
</evidence>
<protein>
    <recommendedName>
        <fullName evidence="1">Gfo/Idh/MocA-like oxidoreductase bacterial type C-terminal domain-containing protein</fullName>
    </recommendedName>
</protein>
<evidence type="ECO:0000259" key="1">
    <source>
        <dbReference type="Pfam" id="PF19051"/>
    </source>
</evidence>
<name>A0A382G730_9ZZZZ</name>
<reference evidence="2" key="1">
    <citation type="submission" date="2018-05" db="EMBL/GenBank/DDBJ databases">
        <authorList>
            <person name="Lanie J.A."/>
            <person name="Ng W.-L."/>
            <person name="Kazmierczak K.M."/>
            <person name="Andrzejewski T.M."/>
            <person name="Davidsen T.M."/>
            <person name="Wayne K.J."/>
            <person name="Tettelin H."/>
            <person name="Glass J.I."/>
            <person name="Rusch D."/>
            <person name="Podicherti R."/>
            <person name="Tsui H.-C.T."/>
            <person name="Winkler M.E."/>
        </authorList>
    </citation>
    <scope>NUCLEOTIDE SEQUENCE</scope>
</reference>
<accession>A0A382G730</accession>
<feature type="domain" description="Gfo/Idh/MocA-like oxidoreductase bacterial type C-terminal" evidence="1">
    <location>
        <begin position="3"/>
        <end position="63"/>
    </location>
</feature>
<proteinExistence type="predicted"/>
<sequence>VRSRKRPNCDLETVGHRASVLCHAGNLSARLDRSLRLNPKTETFENDEEANALRGRPEWRAPYVLPKV</sequence>
<dbReference type="Pfam" id="PF19051">
    <property type="entry name" value="GFO_IDH_MocA_C2"/>
    <property type="match status" value="1"/>
</dbReference>
<gene>
    <name evidence="2" type="ORF">METZ01_LOCUS223924</name>
</gene>